<comment type="caution">
    <text evidence="2">The sequence shown here is derived from an EMBL/GenBank/DDBJ whole genome shotgun (WGS) entry which is preliminary data.</text>
</comment>
<dbReference type="EMBL" id="JACHJQ010000001">
    <property type="protein sequence ID" value="MBB4904455.1"/>
    <property type="molecule type" value="Genomic_DNA"/>
</dbReference>
<evidence type="ECO:0000313" key="3">
    <source>
        <dbReference type="Proteomes" id="UP000520767"/>
    </source>
</evidence>
<dbReference type="RefSeq" id="WP_184808708.1">
    <property type="nucleotide sequence ID" value="NZ_JACHJQ010000001.1"/>
</dbReference>
<keyword evidence="1" id="KW-0472">Membrane</keyword>
<protein>
    <recommendedName>
        <fullName evidence="4">PknH-like protein</fullName>
    </recommendedName>
</protein>
<sequence length="217" mass="22864">MTDEFGIEPRGRRRVLWWVAAVGILVAVVVVSLVRDGDPDDALLTAEDFGGGYDVAAMTAAEFAQSGATDLPEDIEPPECAELLRSRPEPANPELAAGVSARGARTAYLEVVLPADDVSEWDTDRLDEVVGTCGTTTFDDGDTTGTVEFSHLDVPVEDGFALAARVSGSDGVVTLGVAVSRIGEHVVVLTGVAQGDLDEREFSRLVRAAGERVSAHL</sequence>
<gene>
    <name evidence="2" type="ORF">FHR82_000665</name>
</gene>
<evidence type="ECO:0000256" key="1">
    <source>
        <dbReference type="SAM" id="Phobius"/>
    </source>
</evidence>
<keyword evidence="1" id="KW-0812">Transmembrane</keyword>
<organism evidence="2 3">
    <name type="scientific">Actinophytocola algeriensis</name>
    <dbReference type="NCBI Taxonomy" id="1768010"/>
    <lineage>
        <taxon>Bacteria</taxon>
        <taxon>Bacillati</taxon>
        <taxon>Actinomycetota</taxon>
        <taxon>Actinomycetes</taxon>
        <taxon>Pseudonocardiales</taxon>
        <taxon>Pseudonocardiaceae</taxon>
    </lineage>
</organism>
<proteinExistence type="predicted"/>
<dbReference type="Proteomes" id="UP000520767">
    <property type="component" value="Unassembled WGS sequence"/>
</dbReference>
<evidence type="ECO:0000313" key="2">
    <source>
        <dbReference type="EMBL" id="MBB4904455.1"/>
    </source>
</evidence>
<reference evidence="2 3" key="1">
    <citation type="submission" date="2020-08" db="EMBL/GenBank/DDBJ databases">
        <title>Genomic Encyclopedia of Type Strains, Phase III (KMG-III): the genomes of soil and plant-associated and newly described type strains.</title>
        <authorList>
            <person name="Whitman W."/>
        </authorList>
    </citation>
    <scope>NUCLEOTIDE SEQUENCE [LARGE SCALE GENOMIC DNA]</scope>
    <source>
        <strain evidence="2 3">CECT 8960</strain>
    </source>
</reference>
<accession>A0A7W7VBX5</accession>
<name>A0A7W7VBX5_9PSEU</name>
<dbReference type="AlphaFoldDB" id="A0A7W7VBX5"/>
<keyword evidence="3" id="KW-1185">Reference proteome</keyword>
<feature type="transmembrane region" description="Helical" evidence="1">
    <location>
        <begin position="15"/>
        <end position="34"/>
    </location>
</feature>
<evidence type="ECO:0008006" key="4">
    <source>
        <dbReference type="Google" id="ProtNLM"/>
    </source>
</evidence>
<keyword evidence="1" id="KW-1133">Transmembrane helix</keyword>